<dbReference type="CDD" id="cd17319">
    <property type="entry name" value="MFS_ExuT_GudP_like"/>
    <property type="match status" value="1"/>
</dbReference>
<feature type="transmembrane region" description="Helical" evidence="5">
    <location>
        <begin position="309"/>
        <end position="327"/>
    </location>
</feature>
<feature type="transmembrane region" description="Helical" evidence="5">
    <location>
        <begin position="56"/>
        <end position="75"/>
    </location>
</feature>
<feature type="transmembrane region" description="Helical" evidence="5">
    <location>
        <begin position="236"/>
        <end position="256"/>
    </location>
</feature>
<feature type="transmembrane region" description="Helical" evidence="5">
    <location>
        <begin position="176"/>
        <end position="196"/>
    </location>
</feature>
<feature type="transmembrane region" description="Helical" evidence="5">
    <location>
        <begin position="333"/>
        <end position="352"/>
    </location>
</feature>
<proteinExistence type="predicted"/>
<dbReference type="InterPro" id="IPR011701">
    <property type="entry name" value="MFS"/>
</dbReference>
<keyword evidence="4 5" id="KW-0472">Membrane</keyword>
<evidence type="ECO:0000259" key="6">
    <source>
        <dbReference type="PROSITE" id="PS50850"/>
    </source>
</evidence>
<accession>A0ABV7XG78</accession>
<reference evidence="8" key="1">
    <citation type="journal article" date="2019" name="Int. J. Syst. Evol. Microbiol.">
        <title>The Global Catalogue of Microorganisms (GCM) 10K type strain sequencing project: providing services to taxonomists for standard genome sequencing and annotation.</title>
        <authorList>
            <consortium name="The Broad Institute Genomics Platform"/>
            <consortium name="The Broad Institute Genome Sequencing Center for Infectious Disease"/>
            <person name="Wu L."/>
            <person name="Ma J."/>
        </authorList>
    </citation>
    <scope>NUCLEOTIDE SEQUENCE [LARGE SCALE GENOMIC DNA]</scope>
    <source>
        <strain evidence="8">KCTC 42644</strain>
    </source>
</reference>
<dbReference type="Pfam" id="PF07690">
    <property type="entry name" value="MFS_1"/>
    <property type="match status" value="1"/>
</dbReference>
<dbReference type="EMBL" id="JBHRXV010000013">
    <property type="protein sequence ID" value="MFC3714294.1"/>
    <property type="molecule type" value="Genomic_DNA"/>
</dbReference>
<comment type="subcellular location">
    <subcellularLocation>
        <location evidence="1">Membrane</location>
        <topology evidence="1">Multi-pass membrane protein</topology>
    </subcellularLocation>
</comment>
<evidence type="ECO:0000313" key="8">
    <source>
        <dbReference type="Proteomes" id="UP001595615"/>
    </source>
</evidence>
<dbReference type="InterPro" id="IPR036259">
    <property type="entry name" value="MFS_trans_sf"/>
</dbReference>
<dbReference type="InterPro" id="IPR020846">
    <property type="entry name" value="MFS_dom"/>
</dbReference>
<name>A0ABV7XG78_9SPHN</name>
<feature type="transmembrane region" description="Helical" evidence="5">
    <location>
        <begin position="364"/>
        <end position="383"/>
    </location>
</feature>
<evidence type="ECO:0000313" key="7">
    <source>
        <dbReference type="EMBL" id="MFC3714294.1"/>
    </source>
</evidence>
<dbReference type="PANTHER" id="PTHR11662:SF285">
    <property type="entry name" value="HEXURONATE TRANSPORTER"/>
    <property type="match status" value="1"/>
</dbReference>
<keyword evidence="8" id="KW-1185">Reference proteome</keyword>
<protein>
    <submittedName>
        <fullName evidence="7">MFS transporter</fullName>
    </submittedName>
</protein>
<dbReference type="PIRSF" id="PIRSF002808">
    <property type="entry name" value="Hexose_phosphate_transp"/>
    <property type="match status" value="1"/>
</dbReference>
<sequence length="427" mass="46437">MASVTEATTPEGGRVGRVRWTICALLFFATTINYIDRQMISVLKPTLEAEFGWSETTYADIVFAFQLSYAIGYFIFGHVMDRIGARYGYSLAALIWGTAAMMTSAARDVGHFMLARFVLGLGESGNFPAGIKAVAEWFPKKERAFAVGIFNAGANIGAILTPLIAPLLVVAFGWRAAFLITGGLVFVWIAIWLLVYRSPREKKNLSAAELAYIESDPADTPGKVPWSSLLRRRQTWAYAVGKFLIDPIWFFLLFWLPDFFAKQHGLDLMTFGPPLVAIYIISDVGSVAGGWLSSALIKRGWTINRARKTAMLICALCVPPVALAPGIDNLWTAVLLIGLATAAHQGFSANLYTLPSDLFPRKAVGGVIGIGGTIGAIGGMFMAKFTGWMLDTTGSYVPMFIIAGSAYLVALLAIHLLVPRMEPVEEV</sequence>
<dbReference type="PROSITE" id="PS50850">
    <property type="entry name" value="MFS"/>
    <property type="match status" value="1"/>
</dbReference>
<dbReference type="PANTHER" id="PTHR11662">
    <property type="entry name" value="SOLUTE CARRIER FAMILY 17"/>
    <property type="match status" value="1"/>
</dbReference>
<dbReference type="Proteomes" id="UP001595615">
    <property type="component" value="Unassembled WGS sequence"/>
</dbReference>
<keyword evidence="3 5" id="KW-1133">Transmembrane helix</keyword>
<evidence type="ECO:0000256" key="5">
    <source>
        <dbReference type="SAM" id="Phobius"/>
    </source>
</evidence>
<comment type="caution">
    <text evidence="7">The sequence shown here is derived from an EMBL/GenBank/DDBJ whole genome shotgun (WGS) entry which is preliminary data.</text>
</comment>
<dbReference type="SUPFAM" id="SSF103473">
    <property type="entry name" value="MFS general substrate transporter"/>
    <property type="match status" value="1"/>
</dbReference>
<feature type="transmembrane region" description="Helical" evidence="5">
    <location>
        <begin position="18"/>
        <end position="35"/>
    </location>
</feature>
<dbReference type="InterPro" id="IPR050382">
    <property type="entry name" value="MFS_Na/Anion_cotransporter"/>
</dbReference>
<feature type="transmembrane region" description="Helical" evidence="5">
    <location>
        <begin position="87"/>
        <end position="106"/>
    </location>
</feature>
<feature type="domain" description="Major facilitator superfamily (MFS) profile" evidence="6">
    <location>
        <begin position="22"/>
        <end position="422"/>
    </location>
</feature>
<organism evidence="7 8">
    <name type="scientific">Sphingoaurantiacus capsulatus</name>
    <dbReference type="NCBI Taxonomy" id="1771310"/>
    <lineage>
        <taxon>Bacteria</taxon>
        <taxon>Pseudomonadati</taxon>
        <taxon>Pseudomonadota</taxon>
        <taxon>Alphaproteobacteria</taxon>
        <taxon>Sphingomonadales</taxon>
        <taxon>Sphingosinicellaceae</taxon>
        <taxon>Sphingoaurantiacus</taxon>
    </lineage>
</organism>
<feature type="transmembrane region" description="Helical" evidence="5">
    <location>
        <begin position="395"/>
        <end position="418"/>
    </location>
</feature>
<dbReference type="RefSeq" id="WP_380863642.1">
    <property type="nucleotide sequence ID" value="NZ_JBHRXV010000013.1"/>
</dbReference>
<evidence type="ECO:0000256" key="4">
    <source>
        <dbReference type="ARBA" id="ARBA00023136"/>
    </source>
</evidence>
<dbReference type="Gene3D" id="1.20.1250.20">
    <property type="entry name" value="MFS general substrate transporter like domains"/>
    <property type="match status" value="2"/>
</dbReference>
<feature type="transmembrane region" description="Helical" evidence="5">
    <location>
        <begin position="276"/>
        <end position="297"/>
    </location>
</feature>
<gene>
    <name evidence="7" type="ORF">ACFOMD_17125</name>
</gene>
<dbReference type="InterPro" id="IPR000849">
    <property type="entry name" value="Sugar_P_transporter"/>
</dbReference>
<evidence type="ECO:0000256" key="3">
    <source>
        <dbReference type="ARBA" id="ARBA00022989"/>
    </source>
</evidence>
<feature type="transmembrane region" description="Helical" evidence="5">
    <location>
        <begin position="145"/>
        <end position="170"/>
    </location>
</feature>
<evidence type="ECO:0000256" key="2">
    <source>
        <dbReference type="ARBA" id="ARBA00022692"/>
    </source>
</evidence>
<keyword evidence="2 5" id="KW-0812">Transmembrane</keyword>
<evidence type="ECO:0000256" key="1">
    <source>
        <dbReference type="ARBA" id="ARBA00004141"/>
    </source>
</evidence>